<evidence type="ECO:0000313" key="2">
    <source>
        <dbReference type="Proteomes" id="UP001551582"/>
    </source>
</evidence>
<keyword evidence="2" id="KW-1185">Reference proteome</keyword>
<dbReference type="InterPro" id="IPR007815">
    <property type="entry name" value="Emycin_Estase"/>
</dbReference>
<gene>
    <name evidence="1" type="ORF">AB0D65_21715</name>
</gene>
<dbReference type="Proteomes" id="UP001551582">
    <property type="component" value="Unassembled WGS sequence"/>
</dbReference>
<sequence>MKVFRSTRAAPGSVEHTLDRASHRNWYLDLCSLPPSARTWLDVPRPKREIGTHWPRDPDRVSLLRSVDALVHLHEIRPSLLLSARLTPGRRPGGTGARGVRRVRMPLQSGRIGSPAWHCDL</sequence>
<dbReference type="Gene3D" id="3.40.1660.10">
    <property type="entry name" value="EreA-like (biosynthetic domain)"/>
    <property type="match status" value="1"/>
</dbReference>
<name>A0ABV3E8S2_9ACTN</name>
<accession>A0ABV3E8S2</accession>
<reference evidence="1 2" key="1">
    <citation type="submission" date="2024-06" db="EMBL/GenBank/DDBJ databases">
        <title>The Natural Products Discovery Center: Release of the First 8490 Sequenced Strains for Exploring Actinobacteria Biosynthetic Diversity.</title>
        <authorList>
            <person name="Kalkreuter E."/>
            <person name="Kautsar S.A."/>
            <person name="Yang D."/>
            <person name="Bader C.D."/>
            <person name="Teijaro C.N."/>
            <person name="Fluegel L."/>
            <person name="Davis C.M."/>
            <person name="Simpson J.R."/>
            <person name="Lauterbach L."/>
            <person name="Steele A.D."/>
            <person name="Gui C."/>
            <person name="Meng S."/>
            <person name="Li G."/>
            <person name="Viehrig K."/>
            <person name="Ye F."/>
            <person name="Su P."/>
            <person name="Kiefer A.F."/>
            <person name="Nichols A."/>
            <person name="Cepeda A.J."/>
            <person name="Yan W."/>
            <person name="Fan B."/>
            <person name="Jiang Y."/>
            <person name="Adhikari A."/>
            <person name="Zheng C.-J."/>
            <person name="Schuster L."/>
            <person name="Cowan T.M."/>
            <person name="Smanski M.J."/>
            <person name="Chevrette M.G."/>
            <person name="De Carvalho L.P.S."/>
            <person name="Shen B."/>
        </authorList>
    </citation>
    <scope>NUCLEOTIDE SEQUENCE [LARGE SCALE GENOMIC DNA]</scope>
    <source>
        <strain evidence="1 2">NPDC048274</strain>
    </source>
</reference>
<dbReference type="RefSeq" id="WP_359983411.1">
    <property type="nucleotide sequence ID" value="NZ_JBEZLS010000015.1"/>
</dbReference>
<dbReference type="EMBL" id="JBEZLS010000015">
    <property type="protein sequence ID" value="MEU9353538.1"/>
    <property type="molecule type" value="Genomic_DNA"/>
</dbReference>
<comment type="caution">
    <text evidence="1">The sequence shown here is derived from an EMBL/GenBank/DDBJ whole genome shotgun (WGS) entry which is preliminary data.</text>
</comment>
<dbReference type="SUPFAM" id="SSF159501">
    <property type="entry name" value="EreA/ChaN-like"/>
    <property type="match status" value="1"/>
</dbReference>
<dbReference type="Pfam" id="PF05139">
    <property type="entry name" value="Erythro_esteras"/>
    <property type="match status" value="1"/>
</dbReference>
<protein>
    <submittedName>
        <fullName evidence="1">Erythromycin esterase family protein</fullName>
    </submittedName>
</protein>
<proteinExistence type="predicted"/>
<evidence type="ECO:0000313" key="1">
    <source>
        <dbReference type="EMBL" id="MEU9353538.1"/>
    </source>
</evidence>
<organism evidence="1 2">
    <name type="scientific">Streptomyces griseoloalbus</name>
    <dbReference type="NCBI Taxonomy" id="67303"/>
    <lineage>
        <taxon>Bacteria</taxon>
        <taxon>Bacillati</taxon>
        <taxon>Actinomycetota</taxon>
        <taxon>Actinomycetes</taxon>
        <taxon>Kitasatosporales</taxon>
        <taxon>Streptomycetaceae</taxon>
        <taxon>Streptomyces</taxon>
    </lineage>
</organism>